<comment type="similarity">
    <text evidence="2 5">Belongs to the RecX family.</text>
</comment>
<dbReference type="PANTHER" id="PTHR33602">
    <property type="entry name" value="REGULATORY PROTEIN RECX FAMILY PROTEIN"/>
    <property type="match status" value="1"/>
</dbReference>
<name>A0ABV5AGW8_9BACL</name>
<dbReference type="Gene3D" id="1.10.10.10">
    <property type="entry name" value="Winged helix-like DNA-binding domain superfamily/Winged helix DNA-binding domain"/>
    <property type="match status" value="2"/>
</dbReference>
<evidence type="ECO:0000256" key="4">
    <source>
        <dbReference type="ARBA" id="ARBA00022490"/>
    </source>
</evidence>
<evidence type="ECO:0000256" key="3">
    <source>
        <dbReference type="ARBA" id="ARBA00018111"/>
    </source>
</evidence>
<evidence type="ECO:0000256" key="2">
    <source>
        <dbReference type="ARBA" id="ARBA00009695"/>
    </source>
</evidence>
<evidence type="ECO:0000313" key="7">
    <source>
        <dbReference type="EMBL" id="MFB5191498.1"/>
    </source>
</evidence>
<comment type="function">
    <text evidence="5">Modulates RecA activity.</text>
</comment>
<dbReference type="PANTHER" id="PTHR33602:SF1">
    <property type="entry name" value="REGULATORY PROTEIN RECX FAMILY PROTEIN"/>
    <property type="match status" value="1"/>
</dbReference>
<reference evidence="7 8" key="1">
    <citation type="journal article" date="2024" name="Int. J. Mol. Sci.">
        <title>Exploration of Alicyclobacillus spp. Genome in Search of Antibiotic Resistance.</title>
        <authorList>
            <person name="Bucka-Kolendo J."/>
            <person name="Kiousi D.E."/>
            <person name="Dekowska A."/>
            <person name="Mikolajczuk-Szczyrba A."/>
            <person name="Karadedos D.M."/>
            <person name="Michael P."/>
            <person name="Galanis A."/>
            <person name="Sokolowska B."/>
        </authorList>
    </citation>
    <scope>NUCLEOTIDE SEQUENCE [LARGE SCALE GENOMIC DNA]</scope>
    <source>
        <strain evidence="7 8">KKP 3000</strain>
    </source>
</reference>
<dbReference type="EMBL" id="JBDXSU010000011">
    <property type="protein sequence ID" value="MFB5191498.1"/>
    <property type="molecule type" value="Genomic_DNA"/>
</dbReference>
<dbReference type="InterPro" id="IPR053925">
    <property type="entry name" value="RecX_HTH_3rd"/>
</dbReference>
<proteinExistence type="inferred from homology"/>
<evidence type="ECO:0000256" key="1">
    <source>
        <dbReference type="ARBA" id="ARBA00004496"/>
    </source>
</evidence>
<dbReference type="Pfam" id="PF21981">
    <property type="entry name" value="RecX_HTH3"/>
    <property type="match status" value="1"/>
</dbReference>
<evidence type="ECO:0000256" key="5">
    <source>
        <dbReference type="HAMAP-Rule" id="MF_01114"/>
    </source>
</evidence>
<evidence type="ECO:0000259" key="6">
    <source>
        <dbReference type="Pfam" id="PF21981"/>
    </source>
</evidence>
<gene>
    <name evidence="5" type="primary">recX</name>
    <name evidence="7" type="ORF">KKP3000_000271</name>
</gene>
<protein>
    <recommendedName>
        <fullName evidence="3 5">Regulatory protein RecX</fullName>
    </recommendedName>
</protein>
<dbReference type="InterPro" id="IPR003783">
    <property type="entry name" value="Regulatory_RecX"/>
</dbReference>
<keyword evidence="4 5" id="KW-0963">Cytoplasm</keyword>
<dbReference type="InterPro" id="IPR036388">
    <property type="entry name" value="WH-like_DNA-bd_sf"/>
</dbReference>
<comment type="subcellular location">
    <subcellularLocation>
        <location evidence="1 5">Cytoplasm</location>
    </subcellularLocation>
</comment>
<sequence>MAASPDVLDTIVGREAVPGDPNVVRVLFHHRDALLLRVVDWVDLQLKIGSTVTGELHAELVRRATMLGALQIARTYLTGRVKTSAQVKAFLERKEVEDDVIGDVIHHLERIGVLDDRAYAALFIEQSGERSGRRQLMVKLLRRGVPRDVVQDALANHLSRDVEVTAAIGWAQKYIRRHGRPTDARARLKLMQHLARKGCPSEVVRRAIDVALQGLSDDE</sequence>
<dbReference type="RefSeq" id="WP_275472867.1">
    <property type="nucleotide sequence ID" value="NZ_CP162940.1"/>
</dbReference>
<organism evidence="7 8">
    <name type="scientific">Alicyclobacillus fastidiosus</name>
    <dbReference type="NCBI Taxonomy" id="392011"/>
    <lineage>
        <taxon>Bacteria</taxon>
        <taxon>Bacillati</taxon>
        <taxon>Bacillota</taxon>
        <taxon>Bacilli</taxon>
        <taxon>Bacillales</taxon>
        <taxon>Alicyclobacillaceae</taxon>
        <taxon>Alicyclobacillus</taxon>
    </lineage>
</organism>
<keyword evidence="8" id="KW-1185">Reference proteome</keyword>
<feature type="domain" description="RecX third three-helical" evidence="6">
    <location>
        <begin position="162"/>
        <end position="208"/>
    </location>
</feature>
<comment type="caution">
    <text evidence="7">The sequence shown here is derived from an EMBL/GenBank/DDBJ whole genome shotgun (WGS) entry which is preliminary data.</text>
</comment>
<dbReference type="Proteomes" id="UP001579974">
    <property type="component" value="Unassembled WGS sequence"/>
</dbReference>
<dbReference type="HAMAP" id="MF_01114">
    <property type="entry name" value="RecX"/>
    <property type="match status" value="1"/>
</dbReference>
<accession>A0ABV5AGW8</accession>
<evidence type="ECO:0000313" key="8">
    <source>
        <dbReference type="Proteomes" id="UP001579974"/>
    </source>
</evidence>